<evidence type="ECO:0000256" key="7">
    <source>
        <dbReference type="ARBA" id="ARBA00022490"/>
    </source>
</evidence>
<evidence type="ECO:0000256" key="2">
    <source>
        <dbReference type="ARBA" id="ARBA00004123"/>
    </source>
</evidence>
<reference evidence="12" key="1">
    <citation type="submission" date="2022-12" db="EMBL/GenBank/DDBJ databases">
        <title>Draft genome assemblies for two species of Escallonia (Escalloniales).</title>
        <authorList>
            <person name="Chanderbali A."/>
            <person name="Dervinis C."/>
            <person name="Anghel I."/>
            <person name="Soltis D."/>
            <person name="Soltis P."/>
            <person name="Zapata F."/>
        </authorList>
    </citation>
    <scope>NUCLEOTIDE SEQUENCE</scope>
    <source>
        <strain evidence="12">UCBG64.0493</strain>
        <tissue evidence="12">Leaf</tissue>
    </source>
</reference>
<evidence type="ECO:0000313" key="13">
    <source>
        <dbReference type="Proteomes" id="UP001188597"/>
    </source>
</evidence>
<dbReference type="PANTHER" id="PTHR13403">
    <property type="entry name" value="SNURPORTIN1 RNUT1 PROTEIN RNA, U TRANSPORTER 1"/>
    <property type="match status" value="1"/>
</dbReference>
<dbReference type="Proteomes" id="UP001188597">
    <property type="component" value="Unassembled WGS sequence"/>
</dbReference>
<dbReference type="EMBL" id="JAVXUP010000051">
    <property type="protein sequence ID" value="KAK3040645.1"/>
    <property type="molecule type" value="Genomic_DNA"/>
</dbReference>
<feature type="compositionally biased region" description="Basic and acidic residues" evidence="10">
    <location>
        <begin position="67"/>
        <end position="76"/>
    </location>
</feature>
<dbReference type="InterPro" id="IPR017336">
    <property type="entry name" value="Snurportin-1"/>
</dbReference>
<evidence type="ECO:0000313" key="12">
    <source>
        <dbReference type="EMBL" id="KAK3040645.1"/>
    </source>
</evidence>
<keyword evidence="7" id="KW-0963">Cytoplasm</keyword>
<comment type="similarity">
    <text evidence="4">Belongs to the snurportin family.</text>
</comment>
<evidence type="ECO:0000256" key="1">
    <source>
        <dbReference type="ARBA" id="ARBA00003975"/>
    </source>
</evidence>
<name>A0AA88XE48_9ASTE</name>
<keyword evidence="8" id="KW-0694">RNA-binding</keyword>
<proteinExistence type="inferred from homology"/>
<evidence type="ECO:0000259" key="11">
    <source>
        <dbReference type="Pfam" id="PF21974"/>
    </source>
</evidence>
<dbReference type="GO" id="GO:0061015">
    <property type="term" value="P:snRNA import into nucleus"/>
    <property type="evidence" value="ECO:0007669"/>
    <property type="project" value="InterPro"/>
</dbReference>
<feature type="region of interest" description="Disordered" evidence="10">
    <location>
        <begin position="1"/>
        <end position="38"/>
    </location>
</feature>
<dbReference type="InterPro" id="IPR047857">
    <property type="entry name" value="Snurportin1_C"/>
</dbReference>
<evidence type="ECO:0000256" key="5">
    <source>
        <dbReference type="ARBA" id="ARBA00016034"/>
    </source>
</evidence>
<keyword evidence="6" id="KW-0813">Transport</keyword>
<comment type="caution">
    <text evidence="12">The sequence shown here is derived from an EMBL/GenBank/DDBJ whole genome shotgun (WGS) entry which is preliminary data.</text>
</comment>
<evidence type="ECO:0000256" key="8">
    <source>
        <dbReference type="ARBA" id="ARBA00022884"/>
    </source>
</evidence>
<keyword evidence="9" id="KW-0539">Nucleus</keyword>
<sequence length="413" mass="47598">MAPHDLRRPFKRPVVSDQQKRRELSLFRQNQNRRDAQNQARCLASTVLSFPNQPESPFEPEDPEPELGPRDIDIRQSSKLRGPEARRWFAKQLMLPEWMIDVPDRLSNDWYVCARPAGKRCFVVSSNGITVSRLRNGSLLHRFPSALPNGSRAKDASRSAQSYCILDCIFHELDQTYYVVDMVCWAGISFYECTAEFRFYWLNNKLVETSACDGPSRYHRYRFSMVPMYNCDHEGMQTAYTGPVPYVRDGLLFYNKHAHYQTGNTPLALVWKDENCSQYVIDTDSKGQIPHQQQVVLELQDDGKLTTYDDPPVVFGFLNGEFIQKTELLAGNLLRFSVSEGGLVFADGKLEKADLQYIGKVNRARAFADSYSKVSKHLKLLHLGFCFSLISLMARFKLQLILYVRRSRNVMLF</sequence>
<feature type="domain" description="Snurportin-1 m3G cap-binding" evidence="11">
    <location>
        <begin position="92"/>
        <end position="268"/>
    </location>
</feature>
<dbReference type="Gene3D" id="3.30.470.30">
    <property type="entry name" value="DNA ligase/mRNA capping enzyme"/>
    <property type="match status" value="1"/>
</dbReference>
<evidence type="ECO:0000256" key="10">
    <source>
        <dbReference type="SAM" id="MobiDB-lite"/>
    </source>
</evidence>
<evidence type="ECO:0000256" key="6">
    <source>
        <dbReference type="ARBA" id="ARBA00022448"/>
    </source>
</evidence>
<evidence type="ECO:0000256" key="4">
    <source>
        <dbReference type="ARBA" id="ARBA00007540"/>
    </source>
</evidence>
<dbReference type="Pfam" id="PF21974">
    <property type="entry name" value="SPN1_m3Gcap_bd"/>
    <property type="match status" value="1"/>
</dbReference>
<comment type="subcellular location">
    <subcellularLocation>
        <location evidence="3">Cytoplasm</location>
    </subcellularLocation>
    <subcellularLocation>
        <location evidence="2">Nucleus</location>
    </subcellularLocation>
</comment>
<comment type="function">
    <text evidence="1">Functions as an U snRNP-specific nuclear import adapter. Involved in the trimethylguanosine (m3G)-cap-dependent nuclear import of U snRNPs. Binds specifically to the terminal m3G-cap U snRNAs.</text>
</comment>
<dbReference type="GO" id="GO:0005737">
    <property type="term" value="C:cytoplasm"/>
    <property type="evidence" value="ECO:0007669"/>
    <property type="project" value="UniProtKB-SubCell"/>
</dbReference>
<dbReference type="GO" id="GO:0003723">
    <property type="term" value="F:RNA binding"/>
    <property type="evidence" value="ECO:0007669"/>
    <property type="project" value="UniProtKB-KW"/>
</dbReference>
<dbReference type="AlphaFoldDB" id="A0AA88XE48"/>
<organism evidence="12 13">
    <name type="scientific">Escallonia herrerae</name>
    <dbReference type="NCBI Taxonomy" id="1293975"/>
    <lineage>
        <taxon>Eukaryota</taxon>
        <taxon>Viridiplantae</taxon>
        <taxon>Streptophyta</taxon>
        <taxon>Embryophyta</taxon>
        <taxon>Tracheophyta</taxon>
        <taxon>Spermatophyta</taxon>
        <taxon>Magnoliopsida</taxon>
        <taxon>eudicotyledons</taxon>
        <taxon>Gunneridae</taxon>
        <taxon>Pentapetalae</taxon>
        <taxon>asterids</taxon>
        <taxon>campanulids</taxon>
        <taxon>Escalloniales</taxon>
        <taxon>Escalloniaceae</taxon>
        <taxon>Escallonia</taxon>
    </lineage>
</organism>
<evidence type="ECO:0000256" key="3">
    <source>
        <dbReference type="ARBA" id="ARBA00004496"/>
    </source>
</evidence>
<dbReference type="PANTHER" id="PTHR13403:SF6">
    <property type="entry name" value="SNURPORTIN-1"/>
    <property type="match status" value="1"/>
</dbReference>
<gene>
    <name evidence="12" type="ORF">RJ639_026966</name>
</gene>
<keyword evidence="13" id="KW-1185">Reference proteome</keyword>
<dbReference type="GO" id="GO:0005634">
    <property type="term" value="C:nucleus"/>
    <property type="evidence" value="ECO:0007669"/>
    <property type="project" value="UniProtKB-SubCell"/>
</dbReference>
<evidence type="ECO:0000256" key="9">
    <source>
        <dbReference type="ARBA" id="ARBA00023242"/>
    </source>
</evidence>
<feature type="region of interest" description="Disordered" evidence="10">
    <location>
        <begin position="50"/>
        <end position="76"/>
    </location>
</feature>
<accession>A0AA88XE48</accession>
<dbReference type="SUPFAM" id="SSF56091">
    <property type="entry name" value="DNA ligase/mRNA capping enzyme, catalytic domain"/>
    <property type="match status" value="1"/>
</dbReference>
<dbReference type="CDD" id="cd09232">
    <property type="entry name" value="Snurportin-1_C"/>
    <property type="match status" value="1"/>
</dbReference>
<protein>
    <recommendedName>
        <fullName evidence="5">Snurportin-1</fullName>
    </recommendedName>
</protein>